<name>R0L4U9_ANAPL</name>
<protein>
    <submittedName>
        <fullName evidence="1">Uncharacterized protein</fullName>
    </submittedName>
</protein>
<dbReference type="Proteomes" id="UP000296049">
    <property type="component" value="Unassembled WGS sequence"/>
</dbReference>
<accession>R0L4U9</accession>
<reference evidence="2" key="1">
    <citation type="journal article" date="2013" name="Nat. Genet.">
        <title>The duck genome and transcriptome provide insight into an avian influenza virus reservoir species.</title>
        <authorList>
            <person name="Huang Y."/>
            <person name="Li Y."/>
            <person name="Burt D.W."/>
            <person name="Chen H."/>
            <person name="Zhang Y."/>
            <person name="Qian W."/>
            <person name="Kim H."/>
            <person name="Gan S."/>
            <person name="Zhao Y."/>
            <person name="Li J."/>
            <person name="Yi K."/>
            <person name="Feng H."/>
            <person name="Zhu P."/>
            <person name="Li B."/>
            <person name="Liu Q."/>
            <person name="Fairley S."/>
            <person name="Magor K.E."/>
            <person name="Du Z."/>
            <person name="Hu X."/>
            <person name="Goodman L."/>
            <person name="Tafer H."/>
            <person name="Vignal A."/>
            <person name="Lee T."/>
            <person name="Kim K.W."/>
            <person name="Sheng Z."/>
            <person name="An Y."/>
            <person name="Searle S."/>
            <person name="Herrero J."/>
            <person name="Groenen M.A."/>
            <person name="Crooijmans R.P."/>
            <person name="Faraut T."/>
            <person name="Cai Q."/>
            <person name="Webster R.G."/>
            <person name="Aldridge J.R."/>
            <person name="Warren W.C."/>
            <person name="Bartschat S."/>
            <person name="Kehr S."/>
            <person name="Marz M."/>
            <person name="Stadler P.F."/>
            <person name="Smith J."/>
            <person name="Kraus R.H."/>
            <person name="Zhao Y."/>
            <person name="Ren L."/>
            <person name="Fei J."/>
            <person name="Morisson M."/>
            <person name="Kaiser P."/>
            <person name="Griffin D.K."/>
            <person name="Rao M."/>
            <person name="Pitel F."/>
            <person name="Wang J."/>
            <person name="Li N."/>
        </authorList>
    </citation>
    <scope>NUCLEOTIDE SEQUENCE [LARGE SCALE GENOMIC DNA]</scope>
</reference>
<sequence>MRMCSSCPGRAQALPSSCCSAEAAEVSSTSCLPDPFTSSSRGALSSARPHCSFCGRSLPCEVTMVVKNLGKMRPQHLQLSESCACCCCVLPVLGEPSSVWKGSPGPGQPPALFCLFCPPKAFFNRTAAGCTYGAVCRGAAGLCPSPQDARGAGFTLQCRCCHPCWTSPCSARGQCLGCICLILAPLGFQADSALASDTVVGLCSLWRCALCFSSVSGVLEVSGHSLVGTSYGAVSARCLRDLVPPDATQSNQLTVHQW</sequence>
<evidence type="ECO:0000313" key="1">
    <source>
        <dbReference type="EMBL" id="EOA95287.1"/>
    </source>
</evidence>
<gene>
    <name evidence="1" type="ORF">Anapl_07059</name>
</gene>
<evidence type="ECO:0000313" key="2">
    <source>
        <dbReference type="Proteomes" id="UP000296049"/>
    </source>
</evidence>
<dbReference type="AlphaFoldDB" id="R0L4U9"/>
<keyword evidence="2" id="KW-1185">Reference proteome</keyword>
<organism evidence="1 2">
    <name type="scientific">Anas platyrhynchos</name>
    <name type="common">Mallard</name>
    <name type="synonym">Anas boschas</name>
    <dbReference type="NCBI Taxonomy" id="8839"/>
    <lineage>
        <taxon>Eukaryota</taxon>
        <taxon>Metazoa</taxon>
        <taxon>Chordata</taxon>
        <taxon>Craniata</taxon>
        <taxon>Vertebrata</taxon>
        <taxon>Euteleostomi</taxon>
        <taxon>Archelosauria</taxon>
        <taxon>Archosauria</taxon>
        <taxon>Dinosauria</taxon>
        <taxon>Saurischia</taxon>
        <taxon>Theropoda</taxon>
        <taxon>Coelurosauria</taxon>
        <taxon>Aves</taxon>
        <taxon>Neognathae</taxon>
        <taxon>Galloanserae</taxon>
        <taxon>Anseriformes</taxon>
        <taxon>Anatidae</taxon>
        <taxon>Anatinae</taxon>
        <taxon>Anas</taxon>
    </lineage>
</organism>
<dbReference type="EMBL" id="KB744345">
    <property type="protein sequence ID" value="EOA95287.1"/>
    <property type="molecule type" value="Genomic_DNA"/>
</dbReference>
<proteinExistence type="predicted"/>